<comment type="similarity">
    <text evidence="2">Belongs to the peptidase S54 family.</text>
</comment>
<dbReference type="GO" id="GO:0006465">
    <property type="term" value="P:signal peptide processing"/>
    <property type="evidence" value="ECO:0007669"/>
    <property type="project" value="TreeGrafter"/>
</dbReference>
<feature type="transmembrane region" description="Helical" evidence="7">
    <location>
        <begin position="240"/>
        <end position="258"/>
    </location>
</feature>
<dbReference type="InterPro" id="IPR050925">
    <property type="entry name" value="Rhomboid_protease_S54"/>
</dbReference>
<feature type="domain" description="Peptidase S54 rhomboid" evidence="8">
    <location>
        <begin position="168"/>
        <end position="314"/>
    </location>
</feature>
<proteinExistence type="inferred from homology"/>
<keyword evidence="3 7" id="KW-0812">Transmembrane</keyword>
<comment type="caution">
    <text evidence="9">The sequence shown here is derived from an EMBL/GenBank/DDBJ whole genome shotgun (WGS) entry which is preliminary data.</text>
</comment>
<dbReference type="InterPro" id="IPR022764">
    <property type="entry name" value="Peptidase_S54_rhomboid_dom"/>
</dbReference>
<evidence type="ECO:0000256" key="7">
    <source>
        <dbReference type="SAM" id="Phobius"/>
    </source>
</evidence>
<comment type="subcellular location">
    <subcellularLocation>
        <location evidence="1">Membrane</location>
        <topology evidence="1">Multi-pass membrane protein</topology>
    </subcellularLocation>
</comment>
<evidence type="ECO:0000256" key="2">
    <source>
        <dbReference type="ARBA" id="ARBA00009045"/>
    </source>
</evidence>
<dbReference type="Proteomes" id="UP000756921">
    <property type="component" value="Unassembled WGS sequence"/>
</dbReference>
<keyword evidence="5 7" id="KW-1133">Transmembrane helix</keyword>
<evidence type="ECO:0000256" key="5">
    <source>
        <dbReference type="ARBA" id="ARBA00022989"/>
    </source>
</evidence>
<gene>
    <name evidence="9" type="ORF">PMIN01_10371</name>
</gene>
<sequence>MSLFQRLTRTLRPTSFTAMSTFRAARSARSPMLDPNFFGSTTRLARQTCHLEQQHDIPLRSNVNIQSPLRFNFKTTFHYASIQPVLPSSNTPLTTPGLRHRTYNAYNAPTPDRTTSNMRLIYAFMGLNGAIFAYAIYVQEQAKQGYNPPFIRFLQNCTLSPIGFFNEGRYWTTITSVFSHMNVMHIAGNMLSFYFMGQMLAMTPGFTPGKIAVLVVGSGLTGSIGWLYTTMKNRNLQKRALGFSGSVMGVGTVAAFLYPTTRFAIYGIIPVPLWALMAGYAVYDGYYLDDKNSKVGHAGHLGGLAFGIVYYFARVRGLRI</sequence>
<dbReference type="PANTHER" id="PTHR43731:SF14">
    <property type="entry name" value="PRESENILIN-ASSOCIATED RHOMBOID-LIKE PROTEIN, MITOCHONDRIAL"/>
    <property type="match status" value="1"/>
</dbReference>
<evidence type="ECO:0000256" key="3">
    <source>
        <dbReference type="ARBA" id="ARBA00022692"/>
    </source>
</evidence>
<feature type="transmembrane region" description="Helical" evidence="7">
    <location>
        <begin position="295"/>
        <end position="313"/>
    </location>
</feature>
<dbReference type="Pfam" id="PF01694">
    <property type="entry name" value="Rhomboid"/>
    <property type="match status" value="1"/>
</dbReference>
<evidence type="ECO:0000313" key="10">
    <source>
        <dbReference type="Proteomes" id="UP000756921"/>
    </source>
</evidence>
<feature type="transmembrane region" description="Helical" evidence="7">
    <location>
        <begin position="264"/>
        <end position="283"/>
    </location>
</feature>
<dbReference type="EMBL" id="WJXW01000012">
    <property type="protein sequence ID" value="KAF9731354.1"/>
    <property type="molecule type" value="Genomic_DNA"/>
</dbReference>
<dbReference type="GO" id="GO:0016020">
    <property type="term" value="C:membrane"/>
    <property type="evidence" value="ECO:0007669"/>
    <property type="project" value="UniProtKB-SubCell"/>
</dbReference>
<dbReference type="AlphaFoldDB" id="A0A9P6G9L9"/>
<evidence type="ECO:0000259" key="8">
    <source>
        <dbReference type="Pfam" id="PF01694"/>
    </source>
</evidence>
<dbReference type="SUPFAM" id="SSF144091">
    <property type="entry name" value="Rhomboid-like"/>
    <property type="match status" value="1"/>
</dbReference>
<feature type="transmembrane region" description="Helical" evidence="7">
    <location>
        <begin position="177"/>
        <end position="197"/>
    </location>
</feature>
<keyword evidence="6 7" id="KW-0472">Membrane</keyword>
<evidence type="ECO:0000256" key="1">
    <source>
        <dbReference type="ARBA" id="ARBA00004141"/>
    </source>
</evidence>
<accession>A0A9P6G9L9</accession>
<dbReference type="PANTHER" id="PTHR43731">
    <property type="entry name" value="RHOMBOID PROTEASE"/>
    <property type="match status" value="1"/>
</dbReference>
<feature type="transmembrane region" description="Helical" evidence="7">
    <location>
        <begin position="209"/>
        <end position="228"/>
    </location>
</feature>
<keyword evidence="4" id="KW-0378">Hydrolase</keyword>
<name>A0A9P6G9L9_9PLEO</name>
<dbReference type="Gene3D" id="1.20.1540.10">
    <property type="entry name" value="Rhomboid-like"/>
    <property type="match status" value="1"/>
</dbReference>
<evidence type="ECO:0000256" key="6">
    <source>
        <dbReference type="ARBA" id="ARBA00023136"/>
    </source>
</evidence>
<organism evidence="9 10">
    <name type="scientific">Paraphaeosphaeria minitans</name>
    <dbReference type="NCBI Taxonomy" id="565426"/>
    <lineage>
        <taxon>Eukaryota</taxon>
        <taxon>Fungi</taxon>
        <taxon>Dikarya</taxon>
        <taxon>Ascomycota</taxon>
        <taxon>Pezizomycotina</taxon>
        <taxon>Dothideomycetes</taxon>
        <taxon>Pleosporomycetidae</taxon>
        <taxon>Pleosporales</taxon>
        <taxon>Massarineae</taxon>
        <taxon>Didymosphaeriaceae</taxon>
        <taxon>Paraphaeosphaeria</taxon>
    </lineage>
</organism>
<dbReference type="OrthoDB" id="418595at2759"/>
<evidence type="ECO:0000256" key="4">
    <source>
        <dbReference type="ARBA" id="ARBA00022801"/>
    </source>
</evidence>
<protein>
    <submittedName>
        <fullName evidence="9">Rhomboid family protein</fullName>
    </submittedName>
</protein>
<dbReference type="GO" id="GO:0004252">
    <property type="term" value="F:serine-type endopeptidase activity"/>
    <property type="evidence" value="ECO:0007669"/>
    <property type="project" value="InterPro"/>
</dbReference>
<evidence type="ECO:0000313" key="9">
    <source>
        <dbReference type="EMBL" id="KAF9731354.1"/>
    </source>
</evidence>
<keyword evidence="10" id="KW-1185">Reference proteome</keyword>
<reference evidence="9" key="1">
    <citation type="journal article" date="2020" name="Mol. Plant Microbe Interact.">
        <title>Genome Sequence of the Biocontrol Agent Coniothyrium minitans strain Conio (IMI 134523).</title>
        <authorList>
            <person name="Patel D."/>
            <person name="Shittu T.A."/>
            <person name="Baroncelli R."/>
            <person name="Muthumeenakshi S."/>
            <person name="Osborne T.H."/>
            <person name="Janganan T.K."/>
            <person name="Sreenivasaprasad S."/>
        </authorList>
    </citation>
    <scope>NUCLEOTIDE SEQUENCE</scope>
    <source>
        <strain evidence="9">Conio</strain>
    </source>
</reference>
<feature type="transmembrane region" description="Helical" evidence="7">
    <location>
        <begin position="120"/>
        <end position="137"/>
    </location>
</feature>
<dbReference type="InterPro" id="IPR035952">
    <property type="entry name" value="Rhomboid-like_sf"/>
</dbReference>